<evidence type="ECO:0000259" key="6">
    <source>
        <dbReference type="Pfam" id="PF25967"/>
    </source>
</evidence>
<dbReference type="EMBL" id="LWDL01000009">
    <property type="protein sequence ID" value="OQW53358.1"/>
    <property type="molecule type" value="Genomic_DNA"/>
</dbReference>
<dbReference type="AlphaFoldDB" id="A0A1W9I0V9"/>
<evidence type="ECO:0000256" key="2">
    <source>
        <dbReference type="ARBA" id="ARBA00009477"/>
    </source>
</evidence>
<evidence type="ECO:0000256" key="1">
    <source>
        <dbReference type="ARBA" id="ARBA00004196"/>
    </source>
</evidence>
<dbReference type="NCBIfam" id="TIGR01730">
    <property type="entry name" value="RND_mfp"/>
    <property type="match status" value="1"/>
</dbReference>
<proteinExistence type="inferred from homology"/>
<keyword evidence="3" id="KW-0813">Transport</keyword>
<organism evidence="7 8">
    <name type="scientific">Candidatus Raskinella chloraquaticus</name>
    <dbReference type="NCBI Taxonomy" id="1951219"/>
    <lineage>
        <taxon>Bacteria</taxon>
        <taxon>Pseudomonadati</taxon>
        <taxon>Pseudomonadota</taxon>
        <taxon>Alphaproteobacteria</taxon>
        <taxon>Hyphomicrobiales</taxon>
        <taxon>Phreatobacteraceae</taxon>
        <taxon>Candidatus Raskinella</taxon>
    </lineage>
</organism>
<dbReference type="Gene3D" id="2.40.30.170">
    <property type="match status" value="1"/>
</dbReference>
<dbReference type="Gene3D" id="2.40.50.100">
    <property type="match status" value="1"/>
</dbReference>
<dbReference type="PANTHER" id="PTHR30469:SF18">
    <property type="entry name" value="RESISTANCE-NODULATION-CELL DIVISION (RND) EFFLUX MEMBRANE FUSION PROTEIN-RELATED"/>
    <property type="match status" value="1"/>
</dbReference>
<protein>
    <submittedName>
        <fullName evidence="7">Uncharacterized protein</fullName>
    </submittedName>
</protein>
<feature type="domain" description="CusB-like beta-barrel" evidence="5">
    <location>
        <begin position="223"/>
        <end position="294"/>
    </location>
</feature>
<name>A0A1W9I0V9_9HYPH</name>
<dbReference type="InterPro" id="IPR058627">
    <property type="entry name" value="MdtA-like_C"/>
</dbReference>
<dbReference type="GO" id="GO:0015562">
    <property type="term" value="F:efflux transmembrane transporter activity"/>
    <property type="evidence" value="ECO:0007669"/>
    <property type="project" value="TreeGrafter"/>
</dbReference>
<dbReference type="Gene3D" id="1.10.287.470">
    <property type="entry name" value="Helix hairpin bin"/>
    <property type="match status" value="1"/>
</dbReference>
<reference evidence="7 8" key="1">
    <citation type="journal article" date="2017" name="Water Res.">
        <title>Comammox in drinking water systems.</title>
        <authorList>
            <person name="Wang Y."/>
            <person name="Ma L."/>
            <person name="Mao Y."/>
            <person name="Jiang X."/>
            <person name="Xia Y."/>
            <person name="Yu K."/>
            <person name="Li B."/>
            <person name="Zhang T."/>
        </authorList>
    </citation>
    <scope>NUCLEOTIDE SEQUENCE [LARGE SCALE GENOMIC DNA]</scope>
    <source>
        <strain evidence="7">SG_bin8</strain>
    </source>
</reference>
<accession>A0A1W9I0V9</accession>
<dbReference type="Gene3D" id="2.40.420.20">
    <property type="match status" value="1"/>
</dbReference>
<dbReference type="InterPro" id="IPR006143">
    <property type="entry name" value="RND_pump_MFP"/>
</dbReference>
<gene>
    <name evidence="7" type="ORF">A4S15_05025</name>
</gene>
<dbReference type="STRING" id="1827387.A4S15_05025"/>
<comment type="subcellular location">
    <subcellularLocation>
        <location evidence="1">Cell envelope</location>
    </subcellularLocation>
</comment>
<evidence type="ECO:0000313" key="8">
    <source>
        <dbReference type="Proteomes" id="UP000192872"/>
    </source>
</evidence>
<dbReference type="InterPro" id="IPR058792">
    <property type="entry name" value="Beta-barrel_RND_2"/>
</dbReference>
<feature type="domain" description="Multidrug resistance protein MdtA-like barrel-sandwich hybrid" evidence="4">
    <location>
        <begin position="79"/>
        <end position="210"/>
    </location>
</feature>
<feature type="domain" description="Multidrug resistance protein MdtA-like C-terminal permuted SH3" evidence="6">
    <location>
        <begin position="304"/>
        <end position="360"/>
    </location>
</feature>
<evidence type="ECO:0000256" key="3">
    <source>
        <dbReference type="ARBA" id="ARBA00022448"/>
    </source>
</evidence>
<evidence type="ECO:0000259" key="4">
    <source>
        <dbReference type="Pfam" id="PF25917"/>
    </source>
</evidence>
<dbReference type="InterPro" id="IPR058625">
    <property type="entry name" value="MdtA-like_BSH"/>
</dbReference>
<sequence length="375" mass="39907">MNEVPMSRPPFPTAARFALLAPFILLGLAACGEGRSADPKSEAKALPRAVLAEPVTFATHATMRNFVGTVRPRIESNLGFRVAGKIAERKIALGERVKVGDVLATLDPVDLHLQREQAEAELTAATVSLDQNERQRQRNIELKRNGWVTDATLQAQQSATAEAKSRLDRARRSLELAANQLSYARLIADNDGVVTAVLAEPGQVVAAGTPVLRVAQNHELEIAVDIPESLTARVREGTASVTLWSNPGRSYDARLREFAAAADASSRTFAARFTILDADPAMNFGMTATLSVREGAAAPVARLPIAAMLDEGKGPTVFVIEPATSKLTSRAIEIAGYDGADMLVSKGLAAGDIVVTHGVHKLLAGEIVRVVADRG</sequence>
<dbReference type="PANTHER" id="PTHR30469">
    <property type="entry name" value="MULTIDRUG RESISTANCE PROTEIN MDTA"/>
    <property type="match status" value="1"/>
</dbReference>
<dbReference type="Pfam" id="PF25967">
    <property type="entry name" value="RND-MFP_C"/>
    <property type="match status" value="1"/>
</dbReference>
<evidence type="ECO:0000313" key="7">
    <source>
        <dbReference type="EMBL" id="OQW53358.1"/>
    </source>
</evidence>
<dbReference type="Pfam" id="PF25917">
    <property type="entry name" value="BSH_RND"/>
    <property type="match status" value="1"/>
</dbReference>
<dbReference type="Pfam" id="PF25954">
    <property type="entry name" value="Beta-barrel_RND_2"/>
    <property type="match status" value="1"/>
</dbReference>
<comment type="caution">
    <text evidence="7">The sequence shown here is derived from an EMBL/GenBank/DDBJ whole genome shotgun (WGS) entry which is preliminary data.</text>
</comment>
<comment type="similarity">
    <text evidence="2">Belongs to the membrane fusion protein (MFP) (TC 8.A.1) family.</text>
</comment>
<dbReference type="Proteomes" id="UP000192872">
    <property type="component" value="Unassembled WGS sequence"/>
</dbReference>
<dbReference type="SUPFAM" id="SSF111369">
    <property type="entry name" value="HlyD-like secretion proteins"/>
    <property type="match status" value="1"/>
</dbReference>
<evidence type="ECO:0000259" key="5">
    <source>
        <dbReference type="Pfam" id="PF25954"/>
    </source>
</evidence>
<dbReference type="GO" id="GO:1990281">
    <property type="term" value="C:efflux pump complex"/>
    <property type="evidence" value="ECO:0007669"/>
    <property type="project" value="TreeGrafter"/>
</dbReference>